<dbReference type="GO" id="GO:0110154">
    <property type="term" value="P:RNA decapping"/>
    <property type="evidence" value="ECO:0007669"/>
    <property type="project" value="TreeGrafter"/>
</dbReference>
<dbReference type="PANTHER" id="PTHR42850">
    <property type="entry name" value="METALLOPHOSPHOESTERASE"/>
    <property type="match status" value="1"/>
</dbReference>
<dbReference type="Pfam" id="PF00149">
    <property type="entry name" value="Metallophos"/>
    <property type="match status" value="1"/>
</dbReference>
<keyword evidence="3" id="KW-1185">Reference proteome</keyword>
<evidence type="ECO:0000313" key="2">
    <source>
        <dbReference type="EMBL" id="EQB10096.1"/>
    </source>
</evidence>
<accession>T0H167</accession>
<evidence type="ECO:0000313" key="3">
    <source>
        <dbReference type="Proteomes" id="UP000015525"/>
    </source>
</evidence>
<protein>
    <recommendedName>
        <fullName evidence="1">Calcineurin-like phosphoesterase domain-containing protein</fullName>
    </recommendedName>
</protein>
<dbReference type="AlphaFoldDB" id="T0H167"/>
<proteinExistence type="predicted"/>
<dbReference type="GO" id="GO:0005737">
    <property type="term" value="C:cytoplasm"/>
    <property type="evidence" value="ECO:0007669"/>
    <property type="project" value="TreeGrafter"/>
</dbReference>
<dbReference type="InterPro" id="IPR050126">
    <property type="entry name" value="Ap4A_hydrolase"/>
</dbReference>
<dbReference type="EMBL" id="ATHO01000040">
    <property type="protein sequence ID" value="EQB10096.1"/>
    <property type="molecule type" value="Genomic_DNA"/>
</dbReference>
<dbReference type="SUPFAM" id="SSF56300">
    <property type="entry name" value="Metallo-dependent phosphatases"/>
    <property type="match status" value="1"/>
</dbReference>
<dbReference type="Proteomes" id="UP000015525">
    <property type="component" value="Unassembled WGS sequence"/>
</dbReference>
<dbReference type="Gene3D" id="3.60.21.10">
    <property type="match status" value="1"/>
</dbReference>
<dbReference type="InterPro" id="IPR004843">
    <property type="entry name" value="Calcineurin-like_PHP"/>
</dbReference>
<comment type="caution">
    <text evidence="2">The sequence shown here is derived from an EMBL/GenBank/DDBJ whole genome shotgun (WGS) entry which is preliminary data.</text>
</comment>
<dbReference type="PATRIC" id="fig|1329909.3.peg.875"/>
<name>T0H167_9SPHN</name>
<dbReference type="PANTHER" id="PTHR42850:SF4">
    <property type="entry name" value="ZINC-DEPENDENT ENDOPOLYPHOSPHATASE"/>
    <property type="match status" value="1"/>
</dbReference>
<sequence length="281" mass="31226">MGHEAHAVAAMLNFLRRPKPRTTPSSIGEDVRVYAIGDIHGRLDLFDQLMDMIAQDEAARPPLPRLLILLGDLIDRGPHSAQMIDRAIALARSSANVRFLKGNHEEVFVAAARGSAPNAAAFRRIGGAETLKSYGLPTQECAAMDEDELAQWMLSHVPRGHVDFADDFEDMAIVGDYLFVHAGIRPRVRLEAQASADLHWIRSDFLKYGGDHGRMVIHGHSITDDVDERSNRIGIDTGAWRSGKLTAIGLQGTERWFLQTRTPLIRKKASHPMDSRPFQKP</sequence>
<feature type="domain" description="Calcineurin-like phosphoesterase" evidence="1">
    <location>
        <begin position="32"/>
        <end position="203"/>
    </location>
</feature>
<dbReference type="GO" id="GO:0008803">
    <property type="term" value="F:bis(5'-nucleosyl)-tetraphosphatase (symmetrical) activity"/>
    <property type="evidence" value="ECO:0007669"/>
    <property type="project" value="TreeGrafter"/>
</dbReference>
<dbReference type="GO" id="GO:0016791">
    <property type="term" value="F:phosphatase activity"/>
    <property type="evidence" value="ECO:0007669"/>
    <property type="project" value="TreeGrafter"/>
</dbReference>
<evidence type="ECO:0000259" key="1">
    <source>
        <dbReference type="Pfam" id="PF00149"/>
    </source>
</evidence>
<gene>
    <name evidence="2" type="ORF">L288_04590</name>
</gene>
<reference evidence="2 3" key="1">
    <citation type="journal article" date="2013" name="Genome Announc.">
        <title>Draft Genome Sequence of Sphingobium quisquiliarum Strain P25T, a Novel Hexachlorocyclohexane (HCH)-Degrading Bacterium Isolated from an HCH Dumpsite.</title>
        <authorList>
            <person name="Kumar Singh A."/>
            <person name="Sangwan N."/>
            <person name="Sharma A."/>
            <person name="Gupta V."/>
            <person name="Khurana J.P."/>
            <person name="Lal R."/>
        </authorList>
    </citation>
    <scope>NUCLEOTIDE SEQUENCE [LARGE SCALE GENOMIC DNA]</scope>
    <source>
        <strain evidence="2 3">P25</strain>
    </source>
</reference>
<organism evidence="2 3">
    <name type="scientific">Sphingobium quisquiliarum P25</name>
    <dbReference type="NCBI Taxonomy" id="1329909"/>
    <lineage>
        <taxon>Bacteria</taxon>
        <taxon>Pseudomonadati</taxon>
        <taxon>Pseudomonadota</taxon>
        <taxon>Alphaproteobacteria</taxon>
        <taxon>Sphingomonadales</taxon>
        <taxon>Sphingomonadaceae</taxon>
        <taxon>Sphingobium</taxon>
    </lineage>
</organism>
<dbReference type="InterPro" id="IPR029052">
    <property type="entry name" value="Metallo-depent_PP-like"/>
</dbReference>